<keyword evidence="2" id="KW-1185">Reference proteome</keyword>
<protein>
    <recommendedName>
        <fullName evidence="3">TIGR03089 family protein</fullName>
    </recommendedName>
</protein>
<organism evidence="1 2">
    <name type="scientific">Cutibacterium acnes subsp. acnes</name>
    <dbReference type="NCBI Taxonomy" id="1734925"/>
    <lineage>
        <taxon>Bacteria</taxon>
        <taxon>Bacillati</taxon>
        <taxon>Actinomycetota</taxon>
        <taxon>Actinomycetes</taxon>
        <taxon>Propionibacteriales</taxon>
        <taxon>Propionibacteriaceae</taxon>
        <taxon>Cutibacterium</taxon>
    </lineage>
</organism>
<dbReference type="NCBIfam" id="TIGR03089">
    <property type="entry name" value="TIGR03089 family protein"/>
    <property type="match status" value="1"/>
</dbReference>
<dbReference type="Proteomes" id="UP000318594">
    <property type="component" value="Chromosome"/>
</dbReference>
<evidence type="ECO:0008006" key="3">
    <source>
        <dbReference type="Google" id="ProtNLM"/>
    </source>
</evidence>
<dbReference type="RefSeq" id="WP_002516538.1">
    <property type="nucleotide sequence ID" value="NZ_AP019723.1"/>
</dbReference>
<sequence length="243" mass="25321">MGAMVSLTRPTPTRSSDPLTALCQRSQNAGALPLLTWYHGADRGELSARTLLTWVTKSVYLLDSEGVEPGGVSRLSVCGARPGHWTSCVWLLASWWAGLRVDLTGQEEAALEVIGPDVAPVNSPDVLIQCSLAPLATACETLVSGAIDNADVLAAPDDLVAARPAAANAVWLTGRQEWTGEQLFGLVPLSQPVLLSPDRIRLGGSELVATTLTSCLLGGGSLVLVESTDDLATIAAQEGAVDV</sequence>
<evidence type="ECO:0000313" key="1">
    <source>
        <dbReference type="EMBL" id="BBK85004.1"/>
    </source>
</evidence>
<dbReference type="EMBL" id="AP019723">
    <property type="protein sequence ID" value="BBK85004.1"/>
    <property type="molecule type" value="Genomic_DNA"/>
</dbReference>
<gene>
    <name evidence="1" type="ORF">CacPP4_16190</name>
</gene>
<reference evidence="1 2" key="1">
    <citation type="submission" date="2019-06" db="EMBL/GenBank/DDBJ databases">
        <title>Complete genome sequence of Cutibacterium acnes subsp. acnes NBRC 107605.</title>
        <authorList>
            <person name="Miura T."/>
            <person name="Furukawa M."/>
            <person name="Shimamura M."/>
            <person name="Ohyama Y."/>
            <person name="Yamazoe A."/>
            <person name="Kawasaki H."/>
        </authorList>
    </citation>
    <scope>NUCLEOTIDE SEQUENCE [LARGE SCALE GENOMIC DNA]</scope>
    <source>
        <strain evidence="1 2">NBRC 107605</strain>
    </source>
</reference>
<name>A0ABM7H074_CUTAC</name>
<accession>A0ABM7H074</accession>
<dbReference type="InterPro" id="IPR017523">
    <property type="entry name" value="Rv3268"/>
</dbReference>
<dbReference type="GeneID" id="92857648"/>
<proteinExistence type="predicted"/>
<evidence type="ECO:0000313" key="2">
    <source>
        <dbReference type="Proteomes" id="UP000318594"/>
    </source>
</evidence>